<dbReference type="Proteomes" id="UP000053890">
    <property type="component" value="Unassembled WGS sequence"/>
</dbReference>
<feature type="region of interest" description="Disordered" evidence="1">
    <location>
        <begin position="235"/>
        <end position="258"/>
    </location>
</feature>
<protein>
    <recommendedName>
        <fullName evidence="4">AB hydrolase-1 domain-containing protein</fullName>
    </recommendedName>
</protein>
<dbReference type="OrthoDB" id="294702at2759"/>
<feature type="compositionally biased region" description="Low complexity" evidence="1">
    <location>
        <begin position="235"/>
        <end position="248"/>
    </location>
</feature>
<gene>
    <name evidence="2" type="ORF">RHOBADRAFT_51915</name>
</gene>
<dbReference type="Gene3D" id="3.40.50.1820">
    <property type="entry name" value="alpha/beta hydrolase"/>
    <property type="match status" value="1"/>
</dbReference>
<dbReference type="AlphaFoldDB" id="A0A194S8Y8"/>
<sequence>MDNTPTAARTEQSALPPAYLDPHAYLHREQFHRQTTYTPSYAPAGTLEPQIVSYAVAGSTSNPTAPVVVWLNGMGGHRLAATLLDGIFASRGVRLVTLDRPSAGKSTPVPLPYRVPASLDALVAVLAAEHVSTFSLLSHSNGILYALYTLRHLPKDLSVRSWHLSSPYVPPWLSGSVALSAARWIPAPLVGQLGTVAGAVQRLAGPLERGMGWSSAAVRDWGGWASMGPWSSSAAPARPTAAAASTAAAEDDPELLPPPKQLARFRRLNAQRPPHKRLYGGYYLPPGLFARGMQVAIEEGLDAMGQEAMLCLRQGGARWVCPGESEAAGGGAGAAVDEGQLYERAFEGLRDLLRAEGREVELSAWCGEDDALVPEKGRRYLRALLVDRLEMVDPSRWHEIEDAGHDDTLGLSCVIEPLLDDVLRVHEQ</sequence>
<dbReference type="InterPro" id="IPR029058">
    <property type="entry name" value="AB_hydrolase_fold"/>
</dbReference>
<name>A0A194S8Y8_RHOGW</name>
<evidence type="ECO:0008006" key="4">
    <source>
        <dbReference type="Google" id="ProtNLM"/>
    </source>
</evidence>
<proteinExistence type="predicted"/>
<reference evidence="2 3" key="1">
    <citation type="journal article" date="2015" name="Front. Microbiol.">
        <title>Genome sequence of the plant growth promoting endophytic yeast Rhodotorula graminis WP1.</title>
        <authorList>
            <person name="Firrincieli A."/>
            <person name="Otillar R."/>
            <person name="Salamov A."/>
            <person name="Schmutz J."/>
            <person name="Khan Z."/>
            <person name="Redman R.S."/>
            <person name="Fleck N.D."/>
            <person name="Lindquist E."/>
            <person name="Grigoriev I.V."/>
            <person name="Doty S.L."/>
        </authorList>
    </citation>
    <scope>NUCLEOTIDE SEQUENCE [LARGE SCALE GENOMIC DNA]</scope>
    <source>
        <strain evidence="2 3">WP1</strain>
    </source>
</reference>
<dbReference type="PANTHER" id="PTHR43433:SF10">
    <property type="entry name" value="AB HYDROLASE-1 DOMAIN-CONTAINING PROTEIN"/>
    <property type="match status" value="1"/>
</dbReference>
<dbReference type="OMA" id="RWHEIED"/>
<dbReference type="PANTHER" id="PTHR43433">
    <property type="entry name" value="HYDROLASE, ALPHA/BETA FOLD FAMILY PROTEIN"/>
    <property type="match status" value="1"/>
</dbReference>
<dbReference type="STRING" id="578459.A0A194S8Y8"/>
<organism evidence="2 3">
    <name type="scientific">Rhodotorula graminis (strain WP1)</name>
    <dbReference type="NCBI Taxonomy" id="578459"/>
    <lineage>
        <taxon>Eukaryota</taxon>
        <taxon>Fungi</taxon>
        <taxon>Dikarya</taxon>
        <taxon>Basidiomycota</taxon>
        <taxon>Pucciniomycotina</taxon>
        <taxon>Microbotryomycetes</taxon>
        <taxon>Sporidiobolales</taxon>
        <taxon>Sporidiobolaceae</taxon>
        <taxon>Rhodotorula</taxon>
    </lineage>
</organism>
<dbReference type="RefSeq" id="XP_018272984.1">
    <property type="nucleotide sequence ID" value="XM_018416083.1"/>
</dbReference>
<accession>A0A194S8Y8</accession>
<evidence type="ECO:0000313" key="2">
    <source>
        <dbReference type="EMBL" id="KPV76935.1"/>
    </source>
</evidence>
<keyword evidence="3" id="KW-1185">Reference proteome</keyword>
<dbReference type="SUPFAM" id="SSF53474">
    <property type="entry name" value="alpha/beta-Hydrolases"/>
    <property type="match status" value="1"/>
</dbReference>
<evidence type="ECO:0000256" key="1">
    <source>
        <dbReference type="SAM" id="MobiDB-lite"/>
    </source>
</evidence>
<dbReference type="EMBL" id="KQ474075">
    <property type="protein sequence ID" value="KPV76935.1"/>
    <property type="molecule type" value="Genomic_DNA"/>
</dbReference>
<dbReference type="GeneID" id="28976531"/>
<evidence type="ECO:0000313" key="3">
    <source>
        <dbReference type="Proteomes" id="UP000053890"/>
    </source>
</evidence>
<dbReference type="InterPro" id="IPR050471">
    <property type="entry name" value="AB_hydrolase"/>
</dbReference>